<keyword evidence="3" id="KW-0285">Flavoprotein</keyword>
<comment type="similarity">
    <text evidence="2">Belongs to the MSOX/MTOX family.</text>
</comment>
<protein>
    <submittedName>
        <fullName evidence="7">Fructosyl amine:oxygen oxidoreductase-like protein</fullName>
    </submittedName>
</protein>
<evidence type="ECO:0000256" key="5">
    <source>
        <dbReference type="ARBA" id="ARBA00023002"/>
    </source>
</evidence>
<dbReference type="AlphaFoldDB" id="A0A165Q3I1"/>
<dbReference type="Pfam" id="PF01266">
    <property type="entry name" value="DAO"/>
    <property type="match status" value="1"/>
</dbReference>
<gene>
    <name evidence="7" type="ORF">DAEQUDRAFT_691450</name>
</gene>
<dbReference type="SUPFAM" id="SSF54373">
    <property type="entry name" value="FAD-linked reductases, C-terminal domain"/>
    <property type="match status" value="1"/>
</dbReference>
<dbReference type="Gene3D" id="3.50.50.60">
    <property type="entry name" value="FAD/NAD(P)-binding domain"/>
    <property type="match status" value="1"/>
</dbReference>
<proteinExistence type="inferred from homology"/>
<dbReference type="GO" id="GO:0050660">
    <property type="term" value="F:flavin adenine dinucleotide binding"/>
    <property type="evidence" value="ECO:0007669"/>
    <property type="project" value="InterPro"/>
</dbReference>
<dbReference type="InterPro" id="IPR036188">
    <property type="entry name" value="FAD/NAD-bd_sf"/>
</dbReference>
<dbReference type="PANTHER" id="PTHR10961">
    <property type="entry name" value="PEROXISOMAL SARCOSINE OXIDASE"/>
    <property type="match status" value="1"/>
</dbReference>
<evidence type="ECO:0000256" key="1">
    <source>
        <dbReference type="ARBA" id="ARBA00001974"/>
    </source>
</evidence>
<evidence type="ECO:0000256" key="4">
    <source>
        <dbReference type="ARBA" id="ARBA00022827"/>
    </source>
</evidence>
<sequence length="465" mass="52188">MGLVQSRSESEELQVENVSHPARLKKDSPIIVIGAGTWGASTALYLGRRGYTNVLVLDPHPYPSPISAGNDVNKIAETISWRPSGGEEVDRVPIETHIAARTSEGWLNDPVFKPYYHDTGFIAAASTPDAFQFVKEHEITDDESEYTPLAGTEFRQTMPEGVLTGDFPNWKGFWKKRGAGWVHARNAYISAADEARKLGVRFLTGTPEGKVTGLLYGNNGHVVGVATADGKEHRATRTIMTAGPYADKLLDFKNQLRPTAWTLAHIKLEPSELPLYKNLPVLFNVERGFFMEPDEEHHELKICDEHPGYTNFKGPCHDPEAESSGSIPFAKHQIPEASEERVRNFLRETMPQLADRPFAFARICWCADTPDRRFLIDTHPDHPSLILGVGGSGHGFAHITSIGGFIVDELEGRLEKRFKDAFRWRPETAVDRNWQDLQGRWGVERRVMDFGEVKEWTKVGDGREY</sequence>
<dbReference type="PANTHER" id="PTHR10961:SF24">
    <property type="entry name" value="HYPOTHETICAL FRUCTOSYL AMINE:OXYGEN OXIDOREDUCTASE (EUROFUNG)"/>
    <property type="match status" value="1"/>
</dbReference>
<name>A0A165Q3I1_9APHY</name>
<evidence type="ECO:0000256" key="2">
    <source>
        <dbReference type="ARBA" id="ARBA00010989"/>
    </source>
</evidence>
<dbReference type="STRING" id="1314783.A0A165Q3I1"/>
<keyword evidence="5" id="KW-0560">Oxidoreductase</keyword>
<accession>A0A165Q3I1</accession>
<evidence type="ECO:0000259" key="6">
    <source>
        <dbReference type="Pfam" id="PF01266"/>
    </source>
</evidence>
<dbReference type="InterPro" id="IPR006076">
    <property type="entry name" value="FAD-dep_OxRdtase"/>
</dbReference>
<reference evidence="7 8" key="1">
    <citation type="journal article" date="2016" name="Mol. Biol. Evol.">
        <title>Comparative Genomics of Early-Diverging Mushroom-Forming Fungi Provides Insights into the Origins of Lignocellulose Decay Capabilities.</title>
        <authorList>
            <person name="Nagy L.G."/>
            <person name="Riley R."/>
            <person name="Tritt A."/>
            <person name="Adam C."/>
            <person name="Daum C."/>
            <person name="Floudas D."/>
            <person name="Sun H."/>
            <person name="Yadav J.S."/>
            <person name="Pangilinan J."/>
            <person name="Larsson K.H."/>
            <person name="Matsuura K."/>
            <person name="Barry K."/>
            <person name="Labutti K."/>
            <person name="Kuo R."/>
            <person name="Ohm R.A."/>
            <person name="Bhattacharya S.S."/>
            <person name="Shirouzu T."/>
            <person name="Yoshinaga Y."/>
            <person name="Martin F.M."/>
            <person name="Grigoriev I.V."/>
            <person name="Hibbett D.S."/>
        </authorList>
    </citation>
    <scope>NUCLEOTIDE SEQUENCE [LARGE SCALE GENOMIC DNA]</scope>
    <source>
        <strain evidence="7 8">L-15889</strain>
    </source>
</reference>
<dbReference type="Proteomes" id="UP000076727">
    <property type="component" value="Unassembled WGS sequence"/>
</dbReference>
<dbReference type="GO" id="GO:0008115">
    <property type="term" value="F:sarcosine oxidase activity"/>
    <property type="evidence" value="ECO:0007669"/>
    <property type="project" value="TreeGrafter"/>
</dbReference>
<dbReference type="Gene3D" id="3.30.9.10">
    <property type="entry name" value="D-Amino Acid Oxidase, subunit A, domain 2"/>
    <property type="match status" value="1"/>
</dbReference>
<dbReference type="InterPro" id="IPR045170">
    <property type="entry name" value="MTOX"/>
</dbReference>
<comment type="cofactor">
    <cofactor evidence="1">
        <name>FAD</name>
        <dbReference type="ChEBI" id="CHEBI:57692"/>
    </cofactor>
</comment>
<dbReference type="GO" id="GO:0051698">
    <property type="term" value="F:saccharopine oxidase activity"/>
    <property type="evidence" value="ECO:0007669"/>
    <property type="project" value="TreeGrafter"/>
</dbReference>
<feature type="domain" description="FAD dependent oxidoreductase" evidence="6">
    <location>
        <begin position="30"/>
        <end position="406"/>
    </location>
</feature>
<dbReference type="SUPFAM" id="SSF51905">
    <property type="entry name" value="FAD/NAD(P)-binding domain"/>
    <property type="match status" value="1"/>
</dbReference>
<keyword evidence="8" id="KW-1185">Reference proteome</keyword>
<keyword evidence="4" id="KW-0274">FAD</keyword>
<dbReference type="OrthoDB" id="2219495at2759"/>
<evidence type="ECO:0000313" key="7">
    <source>
        <dbReference type="EMBL" id="KZT68964.1"/>
    </source>
</evidence>
<evidence type="ECO:0000256" key="3">
    <source>
        <dbReference type="ARBA" id="ARBA00022630"/>
    </source>
</evidence>
<evidence type="ECO:0000313" key="8">
    <source>
        <dbReference type="Proteomes" id="UP000076727"/>
    </source>
</evidence>
<dbReference type="EMBL" id="KV429061">
    <property type="protein sequence ID" value="KZT68964.1"/>
    <property type="molecule type" value="Genomic_DNA"/>
</dbReference>
<organism evidence="7 8">
    <name type="scientific">Daedalea quercina L-15889</name>
    <dbReference type="NCBI Taxonomy" id="1314783"/>
    <lineage>
        <taxon>Eukaryota</taxon>
        <taxon>Fungi</taxon>
        <taxon>Dikarya</taxon>
        <taxon>Basidiomycota</taxon>
        <taxon>Agaricomycotina</taxon>
        <taxon>Agaricomycetes</taxon>
        <taxon>Polyporales</taxon>
        <taxon>Fomitopsis</taxon>
    </lineage>
</organism>